<protein>
    <submittedName>
        <fullName evidence="1">Uncharacterized protein</fullName>
    </submittedName>
</protein>
<sequence>MMSVALSGAVVAGLVACAPQNGEGQPSPSAAGNEADISRAARASNQIAGDSGLPTVDVNDYVVKDSSLKEGRTATRFASPDRKINCEFQIDRFACITKPHGQWPAEARKKGFEPHQPQTVGWWPGKLDGKVETWVTQGAWPRVTPETKVLPNGQSIAMQAPGDKGTRITCSNRDNTMTCSNGVAGFTVGDKGLELR</sequence>
<dbReference type="EMBL" id="JRVJ01000015">
    <property type="protein sequence ID" value="KGM18374.1"/>
    <property type="molecule type" value="Genomic_DNA"/>
</dbReference>
<keyword evidence="2" id="KW-1185">Reference proteome</keyword>
<organism evidence="1 2">
    <name type="scientific">Corynebacterium auriscanis</name>
    <dbReference type="NCBI Taxonomy" id="99807"/>
    <lineage>
        <taxon>Bacteria</taxon>
        <taxon>Bacillati</taxon>
        <taxon>Actinomycetota</taxon>
        <taxon>Actinomycetes</taxon>
        <taxon>Mycobacteriales</taxon>
        <taxon>Corynebacteriaceae</taxon>
        <taxon>Corynebacterium</taxon>
    </lineage>
</organism>
<evidence type="ECO:0000313" key="1">
    <source>
        <dbReference type="EMBL" id="KGM18374.1"/>
    </source>
</evidence>
<dbReference type="Proteomes" id="UP000030145">
    <property type="component" value="Unassembled WGS sequence"/>
</dbReference>
<gene>
    <name evidence="1" type="ORF">MA47_08180</name>
</gene>
<accession>A0A0A2DKE5</accession>
<proteinExistence type="predicted"/>
<reference evidence="1 2" key="1">
    <citation type="submission" date="2014-10" db="EMBL/GenBank/DDBJ databases">
        <title>Whole Genome sequence of Corynebacterium auriscanis strain CIP 106629.</title>
        <authorList>
            <person name="Hassan S.S."/>
            <person name="Jamal S.B."/>
            <person name="Tiwari S."/>
            <person name="Oliveira L.D.C."/>
            <person name="Souza F."/>
            <person name="Mariano D.C."/>
            <person name="Almeida S."/>
            <person name="Dorella F."/>
            <person name="Pereira F."/>
            <person name="Carvalho A."/>
            <person name="Leal C.A."/>
            <person name="Soares S.D.C."/>
            <person name="Figueiredo H.C."/>
            <person name="Silva A."/>
            <person name="Azevedo V.A."/>
        </authorList>
    </citation>
    <scope>NUCLEOTIDE SEQUENCE [LARGE SCALE GENOMIC DNA]</scope>
    <source>
        <strain evidence="1 2">CIP 106629</strain>
    </source>
</reference>
<name>A0A0A2DKE5_9CORY</name>
<comment type="caution">
    <text evidence="1">The sequence shown here is derived from an EMBL/GenBank/DDBJ whole genome shotgun (WGS) entry which is preliminary data.</text>
</comment>
<evidence type="ECO:0000313" key="2">
    <source>
        <dbReference type="Proteomes" id="UP000030145"/>
    </source>
</evidence>
<dbReference type="AlphaFoldDB" id="A0A0A2DKE5"/>